<feature type="transmembrane region" description="Helical" evidence="1">
    <location>
        <begin position="87"/>
        <end position="108"/>
    </location>
</feature>
<sequence>MSFLLLLFGLTAVLRPAIPQVDARDLPPTAIHLLSGSEAANPDRRSIWDIVWSCLAVIFACAWVAVHPNIPSSDRKNWRRSLRRLQYMVYTILVPEIVLYWAMTQYLAARRYAARYRDQGWTTTHAHFLQMGGFVLFDGDTSIGVIIDTFSTWDVTLDSAYHLNDLVQRGEIQFPTITKQEIEDKSKSDGLSKAVAIGQTAWFILQCIVRVAEGLDITQLELITLALAALNALMYFFWWDKPYNVQTQVPVRLLKRREPRAADEESNMSERPSGLIGAIVIAVFKVFEHLGQMTELTFSSYKEFKKGHVPMFYSLDISQHDPQSEKRLLLISTIGIAFGAIHIAGWNIPFPTKTELTIWRISSVLIGSLACVPAVQALTELLSYGASFDTIRRSFRFVQFHLERVFKWVMPVYLGARLLLVVLALISLRRLPPGAYAVVSWTTDLPHI</sequence>
<dbReference type="OrthoDB" id="9451547at2759"/>
<evidence type="ECO:0000313" key="4">
    <source>
        <dbReference type="Proteomes" id="UP000284706"/>
    </source>
</evidence>
<keyword evidence="2" id="KW-0732">Signal</keyword>
<dbReference type="EMBL" id="NHYE01005420">
    <property type="protein sequence ID" value="PPQ73158.1"/>
    <property type="molecule type" value="Genomic_DNA"/>
</dbReference>
<keyword evidence="4" id="KW-1185">Reference proteome</keyword>
<feature type="transmembrane region" description="Helical" evidence="1">
    <location>
        <begin position="222"/>
        <end position="239"/>
    </location>
</feature>
<dbReference type="InParanoid" id="A0A409W3W5"/>
<feature type="transmembrane region" description="Helical" evidence="1">
    <location>
        <begin position="47"/>
        <end position="66"/>
    </location>
</feature>
<accession>A0A409W3W5</accession>
<comment type="caution">
    <text evidence="3">The sequence shown here is derived from an EMBL/GenBank/DDBJ whole genome shotgun (WGS) entry which is preliminary data.</text>
</comment>
<evidence type="ECO:0000256" key="1">
    <source>
        <dbReference type="SAM" id="Phobius"/>
    </source>
</evidence>
<feature type="transmembrane region" description="Helical" evidence="1">
    <location>
        <begin position="358"/>
        <end position="384"/>
    </location>
</feature>
<dbReference type="PANTHER" id="PTHR35043">
    <property type="entry name" value="TRANSCRIPTION FACTOR DOMAIN-CONTAINING PROTEIN"/>
    <property type="match status" value="1"/>
</dbReference>
<feature type="transmembrane region" description="Helical" evidence="1">
    <location>
        <begin position="328"/>
        <end position="346"/>
    </location>
</feature>
<proteinExistence type="predicted"/>
<dbReference type="Proteomes" id="UP000284706">
    <property type="component" value="Unassembled WGS sequence"/>
</dbReference>
<evidence type="ECO:0000256" key="2">
    <source>
        <dbReference type="SAM" id="SignalP"/>
    </source>
</evidence>
<name>A0A409W3W5_9AGAR</name>
<feature type="chain" id="PRO_5019560157" evidence="2">
    <location>
        <begin position="20"/>
        <end position="448"/>
    </location>
</feature>
<dbReference type="STRING" id="231916.A0A409W3W5"/>
<dbReference type="PANTHER" id="PTHR35043:SF7">
    <property type="entry name" value="TRANSCRIPTION FACTOR DOMAIN-CONTAINING PROTEIN"/>
    <property type="match status" value="1"/>
</dbReference>
<feature type="transmembrane region" description="Helical" evidence="1">
    <location>
        <begin position="405"/>
        <end position="426"/>
    </location>
</feature>
<keyword evidence="1" id="KW-0472">Membrane</keyword>
<keyword evidence="1" id="KW-1133">Transmembrane helix</keyword>
<reference evidence="3 4" key="1">
    <citation type="journal article" date="2018" name="Evol. Lett.">
        <title>Horizontal gene cluster transfer increased hallucinogenic mushroom diversity.</title>
        <authorList>
            <person name="Reynolds H.T."/>
            <person name="Vijayakumar V."/>
            <person name="Gluck-Thaler E."/>
            <person name="Korotkin H.B."/>
            <person name="Matheny P.B."/>
            <person name="Slot J.C."/>
        </authorList>
    </citation>
    <scope>NUCLEOTIDE SEQUENCE [LARGE SCALE GENOMIC DNA]</scope>
    <source>
        <strain evidence="3 4">SRW20</strain>
    </source>
</reference>
<gene>
    <name evidence="3" type="ORF">CVT26_014824</name>
</gene>
<protein>
    <submittedName>
        <fullName evidence="3">Uncharacterized protein</fullName>
    </submittedName>
</protein>
<evidence type="ECO:0000313" key="3">
    <source>
        <dbReference type="EMBL" id="PPQ73158.1"/>
    </source>
</evidence>
<keyword evidence="1" id="KW-0812">Transmembrane</keyword>
<feature type="signal peptide" evidence="2">
    <location>
        <begin position="1"/>
        <end position="19"/>
    </location>
</feature>
<dbReference type="AlphaFoldDB" id="A0A409W3W5"/>
<organism evidence="3 4">
    <name type="scientific">Gymnopilus dilepis</name>
    <dbReference type="NCBI Taxonomy" id="231916"/>
    <lineage>
        <taxon>Eukaryota</taxon>
        <taxon>Fungi</taxon>
        <taxon>Dikarya</taxon>
        <taxon>Basidiomycota</taxon>
        <taxon>Agaricomycotina</taxon>
        <taxon>Agaricomycetes</taxon>
        <taxon>Agaricomycetidae</taxon>
        <taxon>Agaricales</taxon>
        <taxon>Agaricineae</taxon>
        <taxon>Hymenogastraceae</taxon>
        <taxon>Gymnopilus</taxon>
    </lineage>
</organism>